<dbReference type="Pfam" id="PF12833">
    <property type="entry name" value="HTH_18"/>
    <property type="match status" value="1"/>
</dbReference>
<dbReference type="InterPro" id="IPR050204">
    <property type="entry name" value="AraC_XylS_family_regulators"/>
</dbReference>
<reference evidence="5 6" key="1">
    <citation type="submission" date="2023-02" db="EMBL/GenBank/DDBJ databases">
        <title>Genome sequence of Lentisphaera profundi SAORIC-696.</title>
        <authorList>
            <person name="Kim e."/>
            <person name="Cho J.-C."/>
            <person name="Choi A."/>
            <person name="Kang I."/>
        </authorList>
    </citation>
    <scope>NUCLEOTIDE SEQUENCE [LARGE SCALE GENOMIC DNA]</scope>
    <source>
        <strain evidence="5 6">SAORIC-696</strain>
    </source>
</reference>
<keyword evidence="1" id="KW-0805">Transcription regulation</keyword>
<name>A0ABY7VZR0_9BACT</name>
<dbReference type="EMBL" id="CP117812">
    <property type="protein sequence ID" value="WDE99436.1"/>
    <property type="molecule type" value="Genomic_DNA"/>
</dbReference>
<sequence length="269" mass="30945">MLIIELRISFNLQNKSQIMFMTMSNTEKIQYAKDFLDSAEPFCVSQLFEYMSDTYFFVKDCEGRFIKANKAFLKLFGYDKLEQIIGLTDYDMVSRELAVRYEMDDARIFAGEKVCELSEPVSSEDGVVSMHVSTKLPVKDKDGQIIGLIGITRDSVKTLDALSPLQEFKSVLDIIERDYDKTIKIDDLAKKLCMSSSTFLRHFKKQFGVSPTTYIKQVRHKMVSRLLIESSKSLSEIAYKCGFSDQSHMTREFKRMAGITPKAYRSKFS</sequence>
<evidence type="ECO:0000313" key="6">
    <source>
        <dbReference type="Proteomes" id="UP001214250"/>
    </source>
</evidence>
<dbReference type="PRINTS" id="PR00032">
    <property type="entry name" value="HTHARAC"/>
</dbReference>
<dbReference type="NCBIfam" id="TIGR00229">
    <property type="entry name" value="sensory_box"/>
    <property type="match status" value="1"/>
</dbReference>
<keyword evidence="6" id="KW-1185">Reference proteome</keyword>
<dbReference type="SUPFAM" id="SSF55785">
    <property type="entry name" value="PYP-like sensor domain (PAS domain)"/>
    <property type="match status" value="1"/>
</dbReference>
<dbReference type="SMART" id="SM00342">
    <property type="entry name" value="HTH_ARAC"/>
    <property type="match status" value="1"/>
</dbReference>
<dbReference type="InterPro" id="IPR000014">
    <property type="entry name" value="PAS"/>
</dbReference>
<evidence type="ECO:0000256" key="1">
    <source>
        <dbReference type="ARBA" id="ARBA00023015"/>
    </source>
</evidence>
<dbReference type="InterPro" id="IPR018060">
    <property type="entry name" value="HTH_AraC"/>
</dbReference>
<protein>
    <submittedName>
        <fullName evidence="5">AraC family transcriptional regulator</fullName>
    </submittedName>
</protein>
<dbReference type="Gene3D" id="3.30.450.20">
    <property type="entry name" value="PAS domain"/>
    <property type="match status" value="1"/>
</dbReference>
<keyword evidence="3" id="KW-0804">Transcription</keyword>
<evidence type="ECO:0000313" key="5">
    <source>
        <dbReference type="EMBL" id="WDE99436.1"/>
    </source>
</evidence>
<dbReference type="Proteomes" id="UP001214250">
    <property type="component" value="Chromosome 2"/>
</dbReference>
<accession>A0ABY7VZR0</accession>
<dbReference type="Pfam" id="PF08448">
    <property type="entry name" value="PAS_4"/>
    <property type="match status" value="1"/>
</dbReference>
<dbReference type="CDD" id="cd00130">
    <property type="entry name" value="PAS"/>
    <property type="match status" value="1"/>
</dbReference>
<gene>
    <name evidence="5" type="ORF">PQO03_16485</name>
</gene>
<dbReference type="InterPro" id="IPR009057">
    <property type="entry name" value="Homeodomain-like_sf"/>
</dbReference>
<keyword evidence="2" id="KW-0238">DNA-binding</keyword>
<evidence type="ECO:0000256" key="3">
    <source>
        <dbReference type="ARBA" id="ARBA00023163"/>
    </source>
</evidence>
<dbReference type="Gene3D" id="1.10.10.60">
    <property type="entry name" value="Homeodomain-like"/>
    <property type="match status" value="2"/>
</dbReference>
<dbReference type="InterPro" id="IPR035965">
    <property type="entry name" value="PAS-like_dom_sf"/>
</dbReference>
<proteinExistence type="predicted"/>
<evidence type="ECO:0000256" key="2">
    <source>
        <dbReference type="ARBA" id="ARBA00023125"/>
    </source>
</evidence>
<dbReference type="InterPro" id="IPR020449">
    <property type="entry name" value="Tscrpt_reg_AraC-type_HTH"/>
</dbReference>
<dbReference type="PANTHER" id="PTHR46796">
    <property type="entry name" value="HTH-TYPE TRANSCRIPTIONAL ACTIVATOR RHAS-RELATED"/>
    <property type="match status" value="1"/>
</dbReference>
<evidence type="ECO:0000259" key="4">
    <source>
        <dbReference type="PROSITE" id="PS01124"/>
    </source>
</evidence>
<feature type="domain" description="HTH araC/xylS-type" evidence="4">
    <location>
        <begin position="169"/>
        <end position="267"/>
    </location>
</feature>
<organism evidence="5 6">
    <name type="scientific">Lentisphaera profundi</name>
    <dbReference type="NCBI Taxonomy" id="1658616"/>
    <lineage>
        <taxon>Bacteria</taxon>
        <taxon>Pseudomonadati</taxon>
        <taxon>Lentisphaerota</taxon>
        <taxon>Lentisphaeria</taxon>
        <taxon>Lentisphaerales</taxon>
        <taxon>Lentisphaeraceae</taxon>
        <taxon>Lentisphaera</taxon>
    </lineage>
</organism>
<dbReference type="InterPro" id="IPR013656">
    <property type="entry name" value="PAS_4"/>
</dbReference>
<dbReference type="PROSITE" id="PS01124">
    <property type="entry name" value="HTH_ARAC_FAMILY_2"/>
    <property type="match status" value="1"/>
</dbReference>
<dbReference type="SUPFAM" id="SSF46689">
    <property type="entry name" value="Homeodomain-like"/>
    <property type="match status" value="2"/>
</dbReference>
<dbReference type="RefSeq" id="WP_274154291.1">
    <property type="nucleotide sequence ID" value="NZ_CP117812.1"/>
</dbReference>